<keyword evidence="1" id="KW-0472">Membrane</keyword>
<feature type="transmembrane region" description="Helical" evidence="1">
    <location>
        <begin position="14"/>
        <end position="37"/>
    </location>
</feature>
<keyword evidence="1" id="KW-0812">Transmembrane</keyword>
<evidence type="ECO:0000313" key="3">
    <source>
        <dbReference type="Proteomes" id="UP000196842"/>
    </source>
</evidence>
<feature type="transmembrane region" description="Helical" evidence="1">
    <location>
        <begin position="281"/>
        <end position="305"/>
    </location>
</feature>
<feature type="transmembrane region" description="Helical" evidence="1">
    <location>
        <begin position="146"/>
        <end position="164"/>
    </location>
</feature>
<accession>A0A1Y6JPZ9</accession>
<feature type="transmembrane region" description="Helical" evidence="1">
    <location>
        <begin position="169"/>
        <end position="185"/>
    </location>
</feature>
<dbReference type="Proteomes" id="UP000196842">
    <property type="component" value="Chromosome I"/>
</dbReference>
<feature type="transmembrane region" description="Helical" evidence="1">
    <location>
        <begin position="220"/>
        <end position="241"/>
    </location>
</feature>
<gene>
    <name evidence="2" type="ORF">CFBP1590__4432</name>
</gene>
<dbReference type="GeneID" id="47766080"/>
<keyword evidence="1" id="KW-1133">Transmembrane helix</keyword>
<evidence type="ECO:0000313" key="2">
    <source>
        <dbReference type="EMBL" id="SMS12018.1"/>
    </source>
</evidence>
<dbReference type="AlphaFoldDB" id="A0A1Y6JPZ9"/>
<reference evidence="2 3" key="1">
    <citation type="submission" date="2017-05" db="EMBL/GenBank/DDBJ databases">
        <authorList>
            <person name="Song R."/>
            <person name="Chenine A.L."/>
            <person name="Ruprecht R.M."/>
        </authorList>
    </citation>
    <scope>NUCLEOTIDE SEQUENCE [LARGE SCALE GENOMIC DNA]</scope>
    <source>
        <strain evidence="2 3">CFBP 1590</strain>
    </source>
</reference>
<dbReference type="EMBL" id="LT855380">
    <property type="protein sequence ID" value="SMS12018.1"/>
    <property type="molecule type" value="Genomic_DNA"/>
</dbReference>
<proteinExistence type="predicted"/>
<organism evidence="2 3">
    <name type="scientific">Pseudomonas viridiflava</name>
    <name type="common">Phytomonas viridiflava</name>
    <dbReference type="NCBI Taxonomy" id="33069"/>
    <lineage>
        <taxon>Bacteria</taxon>
        <taxon>Pseudomonadati</taxon>
        <taxon>Pseudomonadota</taxon>
        <taxon>Gammaproteobacteria</taxon>
        <taxon>Pseudomonadales</taxon>
        <taxon>Pseudomonadaceae</taxon>
        <taxon>Pseudomonas</taxon>
    </lineage>
</organism>
<sequence>MNLQVSILEKMNRIVVFLLIIVPVISFVINFVSWLRFGVDVPLLDDMRQYSQNAAGRMDWSYITTPANDTLYSVGLIFDALAFRFLDGNSIAYQAISMIAVLGGILYLQWRLLALCTDNYVTRAMAFAATIFMLQPDSYWGLQNMAFHQAVPVLCSLLIVYLVLSKLNYRFSSVLIFLIATVSGFTYTSGAFANFSILSALIILVATLDSEKTARIKYSAIAMFIPTLLSVAAQLWVLIWVQHGTHRPDAPMAYPWESDFWYFMLGKVGRSLMLPMEFPELSMIVSIGALVLSSLVAVFALYEAAKKEVGSSLWKISVAYLCVFGVVSLYLCIITAGRANLRPESLNLPKDIFLYGFARFHFFWACVLWPWVVALLVELFLVKKSSVNHRFMLSAVSVVLLSSLVVNSKIMDHPSFYRTTKQMRLDILSCLSNGVSRGIPFECPSLHPRLNMLNVYYTSLEAGASYAMLVARAQIPLGSNDPRPLFRLTDEADKVIYQNATPENKGAKGVLLETSVDPMMIVNIGDGNALKGCWELQINGSYHLDGQNFGQLFYKPSGSNSFSEADSQGNILPAGDGVFSINARSKKGFENMIRFDPVIGAGSVLIKQLEVRCVLKDPGGVLMY</sequence>
<feature type="transmembrane region" description="Helical" evidence="1">
    <location>
        <begin position="91"/>
        <end position="108"/>
    </location>
</feature>
<name>A0A1Y6JPZ9_PSEVI</name>
<dbReference type="RefSeq" id="WP_088235923.1">
    <property type="nucleotide sequence ID" value="NZ_JALDAV010000001.1"/>
</dbReference>
<feature type="transmembrane region" description="Helical" evidence="1">
    <location>
        <begin position="317"/>
        <end position="341"/>
    </location>
</feature>
<dbReference type="KEGG" id="pvd:CFBP1590__4432"/>
<feature type="transmembrane region" description="Helical" evidence="1">
    <location>
        <begin position="361"/>
        <end position="382"/>
    </location>
</feature>
<evidence type="ECO:0000256" key="1">
    <source>
        <dbReference type="SAM" id="Phobius"/>
    </source>
</evidence>
<protein>
    <submittedName>
        <fullName evidence="2">Hypothetical membrane protein</fullName>
    </submittedName>
</protein>